<dbReference type="AlphaFoldDB" id="A0ABD3WIY2"/>
<evidence type="ECO:0000256" key="1">
    <source>
        <dbReference type="ARBA" id="ARBA00004613"/>
    </source>
</evidence>
<dbReference type="GO" id="GO:0005576">
    <property type="term" value="C:extracellular region"/>
    <property type="evidence" value="ECO:0007669"/>
    <property type="project" value="UniProtKB-SubCell"/>
</dbReference>
<evidence type="ECO:0000313" key="6">
    <source>
        <dbReference type="EMBL" id="KAL3873914.1"/>
    </source>
</evidence>
<dbReference type="EMBL" id="JBJQND010000006">
    <property type="protein sequence ID" value="KAL3873914.1"/>
    <property type="molecule type" value="Genomic_DNA"/>
</dbReference>
<dbReference type="InterPro" id="IPR000476">
    <property type="entry name" value="Glyco_hormone"/>
</dbReference>
<gene>
    <name evidence="6" type="ORF">ACJMK2_036991</name>
</gene>
<dbReference type="SUPFAM" id="SSF57501">
    <property type="entry name" value="Cystine-knot cytokines"/>
    <property type="match status" value="1"/>
</dbReference>
<comment type="caution">
    <text evidence="6">The sequence shown here is derived from an EMBL/GenBank/DDBJ whole genome shotgun (WGS) entry which is preliminary data.</text>
</comment>
<comment type="subcellular location">
    <subcellularLocation>
        <location evidence="1">Secreted</location>
    </subcellularLocation>
</comment>
<dbReference type="PANTHER" id="PTHR31129">
    <property type="entry name" value="GLYCOPROTEIN HORMONE ALPHA-2"/>
    <property type="match status" value="1"/>
</dbReference>
<dbReference type="Gene3D" id="2.10.90.10">
    <property type="entry name" value="Cystine-knot cytokines"/>
    <property type="match status" value="1"/>
</dbReference>
<evidence type="ECO:0008006" key="8">
    <source>
        <dbReference type="Google" id="ProtNLM"/>
    </source>
</evidence>
<dbReference type="PANTHER" id="PTHR31129:SF2">
    <property type="entry name" value="GLYCOPROTEIN HORMONE ALPHA-2"/>
    <property type="match status" value="1"/>
</dbReference>
<keyword evidence="3" id="KW-0964">Secreted</keyword>
<dbReference type="InterPro" id="IPR052680">
    <property type="entry name" value="Glyco_Hormone_Alpha"/>
</dbReference>
<keyword evidence="4" id="KW-1015">Disulfide bond</keyword>
<organism evidence="6 7">
    <name type="scientific">Sinanodonta woodiana</name>
    <name type="common">Chinese pond mussel</name>
    <name type="synonym">Anodonta woodiana</name>
    <dbReference type="NCBI Taxonomy" id="1069815"/>
    <lineage>
        <taxon>Eukaryota</taxon>
        <taxon>Metazoa</taxon>
        <taxon>Spiralia</taxon>
        <taxon>Lophotrochozoa</taxon>
        <taxon>Mollusca</taxon>
        <taxon>Bivalvia</taxon>
        <taxon>Autobranchia</taxon>
        <taxon>Heteroconchia</taxon>
        <taxon>Palaeoheterodonta</taxon>
        <taxon>Unionida</taxon>
        <taxon>Unionoidea</taxon>
        <taxon>Unionidae</taxon>
        <taxon>Unioninae</taxon>
        <taxon>Sinanodonta</taxon>
    </lineage>
</organism>
<comment type="similarity">
    <text evidence="2">Belongs to the glycoprotein hormones subunit alpha family.</text>
</comment>
<sequence length="147" mass="16394">MLISGNPLGLFPHIVRMDLYSAIRTCFRLVVLMLILTAGSCVPHSWERPGCHRVGLTIEKQIQPDCLVFNVTYNACRGFCKSHAYPSPIQTLVANENHFITSRAECCRITETEDVKVKVKCIQGIREVTFKSAKSCACSTCHNSFNG</sequence>
<reference evidence="6 7" key="1">
    <citation type="submission" date="2024-11" db="EMBL/GenBank/DDBJ databases">
        <title>Chromosome-level genome assembly of the freshwater bivalve Anodonta woodiana.</title>
        <authorList>
            <person name="Chen X."/>
        </authorList>
    </citation>
    <scope>NUCLEOTIDE SEQUENCE [LARGE SCALE GENOMIC DNA]</scope>
    <source>
        <strain evidence="6">MN2024</strain>
        <tissue evidence="6">Gills</tissue>
    </source>
</reference>
<dbReference type="PROSITE" id="PS50277">
    <property type="entry name" value="GLYCO_HORMONE_ALPHA_3"/>
    <property type="match status" value="1"/>
</dbReference>
<protein>
    <recommendedName>
        <fullName evidence="8">Glycoprotein hormone alpha-2</fullName>
    </recommendedName>
</protein>
<evidence type="ECO:0000256" key="3">
    <source>
        <dbReference type="ARBA" id="ARBA00022525"/>
    </source>
</evidence>
<evidence type="ECO:0000256" key="5">
    <source>
        <dbReference type="ARBA" id="ARBA00023180"/>
    </source>
</evidence>
<name>A0ABD3WIY2_SINWO</name>
<dbReference type="InterPro" id="IPR029034">
    <property type="entry name" value="Cystine-knot_cytokine"/>
</dbReference>
<dbReference type="Proteomes" id="UP001634394">
    <property type="component" value="Unassembled WGS sequence"/>
</dbReference>
<proteinExistence type="inferred from homology"/>
<evidence type="ECO:0000256" key="4">
    <source>
        <dbReference type="ARBA" id="ARBA00023157"/>
    </source>
</evidence>
<keyword evidence="7" id="KW-1185">Reference proteome</keyword>
<evidence type="ECO:0000256" key="2">
    <source>
        <dbReference type="ARBA" id="ARBA00009128"/>
    </source>
</evidence>
<keyword evidence="5" id="KW-0325">Glycoprotein</keyword>
<accession>A0ABD3WIY2</accession>
<dbReference type="FunFam" id="2.10.90.10:FF:000049">
    <property type="entry name" value="Glycoprotein hormone alpha 2"/>
    <property type="match status" value="1"/>
</dbReference>
<evidence type="ECO:0000313" key="7">
    <source>
        <dbReference type="Proteomes" id="UP001634394"/>
    </source>
</evidence>